<dbReference type="EMBL" id="AMWN01000011">
    <property type="protein sequence ID" value="EXJ78749.1"/>
    <property type="molecule type" value="Genomic_DNA"/>
</dbReference>
<organism evidence="2 3">
    <name type="scientific">Capronia coronata CBS 617.96</name>
    <dbReference type="NCBI Taxonomy" id="1182541"/>
    <lineage>
        <taxon>Eukaryota</taxon>
        <taxon>Fungi</taxon>
        <taxon>Dikarya</taxon>
        <taxon>Ascomycota</taxon>
        <taxon>Pezizomycotina</taxon>
        <taxon>Eurotiomycetes</taxon>
        <taxon>Chaetothyriomycetidae</taxon>
        <taxon>Chaetothyriales</taxon>
        <taxon>Herpotrichiellaceae</taxon>
        <taxon>Capronia</taxon>
    </lineage>
</organism>
<evidence type="ECO:0000313" key="2">
    <source>
        <dbReference type="EMBL" id="EXJ78749.1"/>
    </source>
</evidence>
<gene>
    <name evidence="2" type="ORF">A1O1_09151</name>
</gene>
<feature type="compositionally biased region" description="Polar residues" evidence="1">
    <location>
        <begin position="369"/>
        <end position="378"/>
    </location>
</feature>
<name>W9Y8L5_9EURO</name>
<proteinExistence type="predicted"/>
<dbReference type="HOGENOM" id="CLU_705963_0_0_1"/>
<feature type="region of interest" description="Disordered" evidence="1">
    <location>
        <begin position="307"/>
        <end position="391"/>
    </location>
</feature>
<protein>
    <submittedName>
        <fullName evidence="2">Uncharacterized protein</fullName>
    </submittedName>
</protein>
<feature type="compositionally biased region" description="Basic and acidic residues" evidence="1">
    <location>
        <begin position="355"/>
        <end position="367"/>
    </location>
</feature>
<feature type="compositionally biased region" description="Basic and acidic residues" evidence="1">
    <location>
        <begin position="36"/>
        <end position="50"/>
    </location>
</feature>
<dbReference type="Proteomes" id="UP000019484">
    <property type="component" value="Unassembled WGS sequence"/>
</dbReference>
<dbReference type="RefSeq" id="XP_007728197.1">
    <property type="nucleotide sequence ID" value="XM_007730007.1"/>
</dbReference>
<dbReference type="GeneID" id="19163996"/>
<reference evidence="2 3" key="1">
    <citation type="submission" date="2013-03" db="EMBL/GenBank/DDBJ databases">
        <title>The Genome Sequence of Capronia coronata CBS 617.96.</title>
        <authorList>
            <consortium name="The Broad Institute Genomics Platform"/>
            <person name="Cuomo C."/>
            <person name="de Hoog S."/>
            <person name="Gorbushina A."/>
            <person name="Walker B."/>
            <person name="Young S.K."/>
            <person name="Zeng Q."/>
            <person name="Gargeya S."/>
            <person name="Fitzgerald M."/>
            <person name="Haas B."/>
            <person name="Abouelleil A."/>
            <person name="Allen A.W."/>
            <person name="Alvarado L."/>
            <person name="Arachchi H.M."/>
            <person name="Berlin A.M."/>
            <person name="Chapman S.B."/>
            <person name="Gainer-Dewar J."/>
            <person name="Goldberg J."/>
            <person name="Griggs A."/>
            <person name="Gujja S."/>
            <person name="Hansen M."/>
            <person name="Howarth C."/>
            <person name="Imamovic A."/>
            <person name="Ireland A."/>
            <person name="Larimer J."/>
            <person name="McCowan C."/>
            <person name="Murphy C."/>
            <person name="Pearson M."/>
            <person name="Poon T.W."/>
            <person name="Priest M."/>
            <person name="Roberts A."/>
            <person name="Saif S."/>
            <person name="Shea T."/>
            <person name="Sisk P."/>
            <person name="Sykes S."/>
            <person name="Wortman J."/>
            <person name="Nusbaum C."/>
            <person name="Birren B."/>
        </authorList>
    </citation>
    <scope>NUCLEOTIDE SEQUENCE [LARGE SCALE GENOMIC DNA]</scope>
    <source>
        <strain evidence="2 3">CBS 617.96</strain>
    </source>
</reference>
<comment type="caution">
    <text evidence="2">The sequence shown here is derived from an EMBL/GenBank/DDBJ whole genome shotgun (WGS) entry which is preliminary data.</text>
</comment>
<keyword evidence="3" id="KW-1185">Reference proteome</keyword>
<accession>W9Y8L5</accession>
<evidence type="ECO:0000256" key="1">
    <source>
        <dbReference type="SAM" id="MobiDB-lite"/>
    </source>
</evidence>
<feature type="region of interest" description="Disordered" evidence="1">
    <location>
        <begin position="1"/>
        <end position="50"/>
    </location>
</feature>
<evidence type="ECO:0000313" key="3">
    <source>
        <dbReference type="Proteomes" id="UP000019484"/>
    </source>
</evidence>
<feature type="compositionally biased region" description="Basic residues" evidence="1">
    <location>
        <begin position="332"/>
        <end position="345"/>
    </location>
</feature>
<sequence length="391" mass="44657">MDLKTYLASEDWQRRRSAVPQRGLTEPSFHQPALRWDGHDQHHPQNYERDSGNNALLYYQQVQPSPDFHGGHNPQAHADQNHQYNPQAQADHEDQYNPQAQADQNHQDILEAAPWQPETHQETITEVYEAEALEGYNDPYAELARLDFLLPNPTLHLNFIPMPQSTQAPGAATEAADWLESQEPHFVPQYLHDFNENAHLPPIGQGPFLQFYANDPVFVQTDSNGNLSARHLEIRDGPIQHARLAPTPSNHDLGGFVPNHALQGFADAGQEHHRQLVNSPILVQPYDIRYPPPRETLPAFSYGFAEEEQRPDDQVYPTINSDVEQVAENRGRGRARGRPRGRGRNRTNNNRQNRRRDPDEASPDRRSRSPTVANSPPSFENRHRPWRAQLG</sequence>
<dbReference type="AlphaFoldDB" id="W9Y8L5"/>